<evidence type="ECO:0000313" key="2">
    <source>
        <dbReference type="EMBL" id="SDO52980.1"/>
    </source>
</evidence>
<feature type="transmembrane region" description="Helical" evidence="1">
    <location>
        <begin position="64"/>
        <end position="84"/>
    </location>
</feature>
<proteinExistence type="predicted"/>
<evidence type="ECO:0000256" key="1">
    <source>
        <dbReference type="SAM" id="Phobius"/>
    </source>
</evidence>
<dbReference type="EMBL" id="LT629710">
    <property type="protein sequence ID" value="SDO52980.1"/>
    <property type="molecule type" value="Genomic_DNA"/>
</dbReference>
<evidence type="ECO:0000313" key="3">
    <source>
        <dbReference type="Proteomes" id="UP000198741"/>
    </source>
</evidence>
<keyword evidence="3" id="KW-1185">Reference proteome</keyword>
<protein>
    <submittedName>
        <fullName evidence="2">Uncharacterized protein</fullName>
    </submittedName>
</protein>
<organism evidence="2 3">
    <name type="scientific">Nakamurella panacisegetis</name>
    <dbReference type="NCBI Taxonomy" id="1090615"/>
    <lineage>
        <taxon>Bacteria</taxon>
        <taxon>Bacillati</taxon>
        <taxon>Actinomycetota</taxon>
        <taxon>Actinomycetes</taxon>
        <taxon>Nakamurellales</taxon>
        <taxon>Nakamurellaceae</taxon>
        <taxon>Nakamurella</taxon>
    </lineage>
</organism>
<gene>
    <name evidence="2" type="ORF">SAMN04515671_1234</name>
</gene>
<feature type="transmembrane region" description="Helical" evidence="1">
    <location>
        <begin position="12"/>
        <end position="34"/>
    </location>
</feature>
<keyword evidence="1" id="KW-0812">Transmembrane</keyword>
<feature type="transmembrane region" description="Helical" evidence="1">
    <location>
        <begin position="40"/>
        <end position="57"/>
    </location>
</feature>
<dbReference type="Proteomes" id="UP000198741">
    <property type="component" value="Chromosome I"/>
</dbReference>
<keyword evidence="1" id="KW-0472">Membrane</keyword>
<keyword evidence="1" id="KW-1133">Transmembrane helix</keyword>
<name>A0A1H0KB33_9ACTN</name>
<dbReference type="STRING" id="1090615.SAMN04515671_1234"/>
<reference evidence="2 3" key="1">
    <citation type="submission" date="2016-10" db="EMBL/GenBank/DDBJ databases">
        <authorList>
            <person name="de Groot N.N."/>
        </authorList>
    </citation>
    <scope>NUCLEOTIDE SEQUENCE [LARGE SCALE GENOMIC DNA]</scope>
    <source>
        <strain evidence="3">P4-7,KCTC 19426,CECT 7604</strain>
    </source>
</reference>
<dbReference type="AlphaFoldDB" id="A0A1H0KB33"/>
<feature type="transmembrane region" description="Helical" evidence="1">
    <location>
        <begin position="104"/>
        <end position="128"/>
    </location>
</feature>
<accession>A0A1H0KB33</accession>
<sequence>MVTVPTSLRWRLLRSAAFALVATQIAAFGHMVGGGGAPDPAILVIGAGSIGALVTGLTQRQRSFSSILGVMVAAQLAFHLLFTLDVHSMAGHSFLPDDPARMLVFHAVAAALSAVVLATGDAALFGLFRALRRAVTLRAPALAAGRPLWTARSADVPARRPAGALLSVSPRRGPPTVR</sequence>